<dbReference type="GeneID" id="64257253"/>
<keyword evidence="6 9" id="KW-1133">Transmembrane helix</keyword>
<feature type="compositionally biased region" description="Low complexity" evidence="10">
    <location>
        <begin position="211"/>
        <end position="222"/>
    </location>
</feature>
<comment type="subunit">
    <text evidence="9">The Tat system comprises two distinct complexes: a TatABC complex, containing multiple copies of TatA, TatB and TatC subunits, and a separate TatA complex, containing only TatA subunits. Substrates initially bind to the TatABC complex, which probably triggers association of the separate TatA complex to form the active translocon.</text>
</comment>
<dbReference type="HAMAP" id="MF_00237">
    <property type="entry name" value="TatB"/>
    <property type="match status" value="1"/>
</dbReference>
<evidence type="ECO:0000313" key="12">
    <source>
        <dbReference type="Proteomes" id="UP000187035"/>
    </source>
</evidence>
<dbReference type="InterPro" id="IPR018448">
    <property type="entry name" value="TatB"/>
</dbReference>
<comment type="similarity">
    <text evidence="9">Belongs to the TatB family.</text>
</comment>
<reference evidence="11 12" key="1">
    <citation type="submission" date="2016-12" db="EMBL/GenBank/DDBJ databases">
        <title>Genomic comparison of strains in the 'Actinomyces naeslundii' group.</title>
        <authorList>
            <person name="Mughal S.R."/>
            <person name="Do T."/>
            <person name="Gilbert S.C."/>
            <person name="Witherden E.A."/>
            <person name="Didelot X."/>
            <person name="Beighton D."/>
        </authorList>
    </citation>
    <scope>NUCLEOTIDE SEQUENCE [LARGE SCALE GENOMIC DNA]</scope>
    <source>
        <strain evidence="11 12">NCTC 10301</strain>
    </source>
</reference>
<dbReference type="Proteomes" id="UP000187035">
    <property type="component" value="Unassembled WGS sequence"/>
</dbReference>
<organism evidence="11 12">
    <name type="scientific">Actinomyces naeslundii</name>
    <dbReference type="NCBI Taxonomy" id="1655"/>
    <lineage>
        <taxon>Bacteria</taxon>
        <taxon>Bacillati</taxon>
        <taxon>Actinomycetota</taxon>
        <taxon>Actinomycetes</taxon>
        <taxon>Actinomycetales</taxon>
        <taxon>Actinomycetaceae</taxon>
        <taxon>Actinomyces</taxon>
    </lineage>
</organism>
<dbReference type="InterPro" id="IPR003369">
    <property type="entry name" value="TatA/B/E"/>
</dbReference>
<comment type="subcellular location">
    <subcellularLocation>
        <location evidence="9">Cell membrane</location>
        <topology evidence="9">Single-pass membrane protein</topology>
    </subcellularLocation>
    <subcellularLocation>
        <location evidence="1">Membrane</location>
        <topology evidence="1">Single-pass membrane protein</topology>
    </subcellularLocation>
</comment>
<evidence type="ECO:0000256" key="1">
    <source>
        <dbReference type="ARBA" id="ARBA00004167"/>
    </source>
</evidence>
<evidence type="ECO:0000256" key="9">
    <source>
        <dbReference type="HAMAP-Rule" id="MF_00237"/>
    </source>
</evidence>
<protein>
    <recommendedName>
        <fullName evidence="9">Sec-independent protein translocase protein TatB</fullName>
    </recommendedName>
</protein>
<gene>
    <name evidence="9" type="primary">tatB</name>
    <name evidence="11" type="ORF">BKH33_03445</name>
</gene>
<evidence type="ECO:0000313" key="11">
    <source>
        <dbReference type="EMBL" id="OMG37822.1"/>
    </source>
</evidence>
<evidence type="ECO:0000256" key="4">
    <source>
        <dbReference type="ARBA" id="ARBA00022692"/>
    </source>
</evidence>
<evidence type="ECO:0000256" key="10">
    <source>
        <dbReference type="SAM" id="MobiDB-lite"/>
    </source>
</evidence>
<dbReference type="Gene3D" id="1.20.5.3310">
    <property type="match status" value="1"/>
</dbReference>
<evidence type="ECO:0000256" key="2">
    <source>
        <dbReference type="ARBA" id="ARBA00022448"/>
    </source>
</evidence>
<sequence>MFGISGSEFLVIILVAVVVVGPQRLPEYTRKLTQMVRQLRVFLDNARSQIAEEVGPEMADLDLSSLDPRQYDPRKIVRDALGEDIDAIREDLAHPFRTVGSAAKEISDDAAQAVNDVVKQDRANSLSKQIEAKRAEQSSEKDASDKGAEQVEPVEAPEGDTPSETQEAQESSAPPQGVLQGTNDAEPEQTEPADQAEPLESPEPAEPVDPVEPSAPESVEVPTSLVEPGADPSMDAADEPGDDSHAAPVGPLSPRDIVRAANAAARTRAEAARVAVDF</sequence>
<dbReference type="GO" id="GO:0033281">
    <property type="term" value="C:TAT protein transport complex"/>
    <property type="evidence" value="ECO:0007669"/>
    <property type="project" value="UniProtKB-UniRule"/>
</dbReference>
<keyword evidence="8 9" id="KW-0472">Membrane</keyword>
<keyword evidence="4 9" id="KW-0812">Transmembrane</keyword>
<comment type="caution">
    <text evidence="11">The sequence shown here is derived from an EMBL/GenBank/DDBJ whole genome shotgun (WGS) entry which is preliminary data.</text>
</comment>
<keyword evidence="3 9" id="KW-1003">Cell membrane</keyword>
<dbReference type="GO" id="GO:0008320">
    <property type="term" value="F:protein transmembrane transporter activity"/>
    <property type="evidence" value="ECO:0007669"/>
    <property type="project" value="UniProtKB-UniRule"/>
</dbReference>
<dbReference type="Pfam" id="PF02416">
    <property type="entry name" value="TatA_B_E"/>
    <property type="match status" value="1"/>
</dbReference>
<proteinExistence type="inferred from homology"/>
<feature type="compositionally biased region" description="Polar residues" evidence="10">
    <location>
        <begin position="162"/>
        <end position="183"/>
    </location>
</feature>
<dbReference type="AlphaFoldDB" id="A0A854EI30"/>
<dbReference type="EMBL" id="MSRR01000006">
    <property type="protein sequence ID" value="OMG37822.1"/>
    <property type="molecule type" value="Genomic_DNA"/>
</dbReference>
<evidence type="ECO:0000256" key="3">
    <source>
        <dbReference type="ARBA" id="ARBA00022475"/>
    </source>
</evidence>
<dbReference type="RefSeq" id="WP_076142538.1">
    <property type="nucleotide sequence ID" value="NZ_CP066049.1"/>
</dbReference>
<evidence type="ECO:0000256" key="5">
    <source>
        <dbReference type="ARBA" id="ARBA00022927"/>
    </source>
</evidence>
<feature type="region of interest" description="Disordered" evidence="10">
    <location>
        <begin position="128"/>
        <end position="254"/>
    </location>
</feature>
<keyword evidence="2 9" id="KW-0813">Transport</keyword>
<dbReference type="PRINTS" id="PR01506">
    <property type="entry name" value="TATBPROTEIN"/>
</dbReference>
<keyword evidence="5 9" id="KW-0653">Protein transport</keyword>
<evidence type="ECO:0000256" key="6">
    <source>
        <dbReference type="ARBA" id="ARBA00022989"/>
    </source>
</evidence>
<name>A0A854EI30_ACTNA</name>
<accession>A0A854EI30</accession>
<feature type="compositionally biased region" description="Basic and acidic residues" evidence="10">
    <location>
        <begin position="130"/>
        <end position="149"/>
    </location>
</feature>
<dbReference type="GO" id="GO:0043953">
    <property type="term" value="P:protein transport by the Tat complex"/>
    <property type="evidence" value="ECO:0007669"/>
    <property type="project" value="UniProtKB-UniRule"/>
</dbReference>
<comment type="function">
    <text evidence="9">Part of the twin-arginine translocation (Tat) system that transports large folded proteins containing a characteristic twin-arginine motif in their signal peptide across membranes. Together with TatC, TatB is part of a receptor directly interacting with Tat signal peptides. TatB may form an oligomeric binding site that transiently accommodates folded Tat precursor proteins before their translocation.</text>
</comment>
<evidence type="ECO:0000256" key="7">
    <source>
        <dbReference type="ARBA" id="ARBA00023010"/>
    </source>
</evidence>
<evidence type="ECO:0000256" key="8">
    <source>
        <dbReference type="ARBA" id="ARBA00023136"/>
    </source>
</evidence>
<keyword evidence="7 9" id="KW-0811">Translocation</keyword>